<proteinExistence type="predicted"/>
<accession>A0A0G1KEJ2</accession>
<feature type="domain" description="ATPase AAA-3" evidence="1">
    <location>
        <begin position="176"/>
        <end position="204"/>
    </location>
</feature>
<evidence type="ECO:0000259" key="1">
    <source>
        <dbReference type="Pfam" id="PF07726"/>
    </source>
</evidence>
<dbReference type="Proteomes" id="UP000034032">
    <property type="component" value="Unassembled WGS sequence"/>
</dbReference>
<organism evidence="3 4">
    <name type="scientific">Candidatus Yanofskybacteria bacterium GW2011_GWA2_44_9</name>
    <dbReference type="NCBI Taxonomy" id="1619025"/>
    <lineage>
        <taxon>Bacteria</taxon>
        <taxon>Candidatus Yanofskyibacteriota</taxon>
    </lineage>
</organism>
<dbReference type="Pfam" id="PF07726">
    <property type="entry name" value="AAA_3"/>
    <property type="match status" value="2"/>
</dbReference>
<dbReference type="PIRSF" id="PIRSF002849">
    <property type="entry name" value="AAA_ATPase_chaperone_MoxR_prd"/>
    <property type="match status" value="1"/>
</dbReference>
<name>A0A0G1KEJ2_9BACT</name>
<evidence type="ECO:0000313" key="3">
    <source>
        <dbReference type="EMBL" id="KKT82008.1"/>
    </source>
</evidence>
<dbReference type="GO" id="GO:0016887">
    <property type="term" value="F:ATP hydrolysis activity"/>
    <property type="evidence" value="ECO:0007669"/>
    <property type="project" value="InterPro"/>
</dbReference>
<feature type="domain" description="ChlI/MoxR AAA lid" evidence="2">
    <location>
        <begin position="298"/>
        <end position="361"/>
    </location>
</feature>
<dbReference type="Gene3D" id="3.40.50.300">
    <property type="entry name" value="P-loop containing nucleotide triphosphate hydrolases"/>
    <property type="match status" value="1"/>
</dbReference>
<feature type="domain" description="ATPase AAA-3" evidence="1">
    <location>
        <begin position="56"/>
        <end position="149"/>
    </location>
</feature>
<dbReference type="Pfam" id="PF17863">
    <property type="entry name" value="AAA_lid_2"/>
    <property type="match status" value="1"/>
</dbReference>
<comment type="caution">
    <text evidence="3">The sequence shown here is derived from an EMBL/GenBank/DDBJ whole genome shotgun (WGS) entry which is preliminary data.</text>
</comment>
<reference evidence="3 4" key="1">
    <citation type="journal article" date="2015" name="Nature">
        <title>rRNA introns, odd ribosomes, and small enigmatic genomes across a large radiation of phyla.</title>
        <authorList>
            <person name="Brown C.T."/>
            <person name="Hug L.A."/>
            <person name="Thomas B.C."/>
            <person name="Sharon I."/>
            <person name="Castelle C.J."/>
            <person name="Singh A."/>
            <person name="Wilkins M.J."/>
            <person name="Williams K.H."/>
            <person name="Banfield J.F."/>
        </authorList>
    </citation>
    <scope>NUCLEOTIDE SEQUENCE [LARGE SCALE GENOMIC DNA]</scope>
</reference>
<dbReference type="InterPro" id="IPR050764">
    <property type="entry name" value="CbbQ/NirQ/NorQ/GpvN"/>
</dbReference>
<gene>
    <name evidence="3" type="ORF">UW79_C0012G0018</name>
</gene>
<dbReference type="InterPro" id="IPR027417">
    <property type="entry name" value="P-loop_NTPase"/>
</dbReference>
<dbReference type="InterPro" id="IPR011703">
    <property type="entry name" value="ATPase_AAA-3"/>
</dbReference>
<dbReference type="SUPFAM" id="SSF52540">
    <property type="entry name" value="P-loop containing nucleoside triphosphate hydrolases"/>
    <property type="match status" value="1"/>
</dbReference>
<dbReference type="PANTHER" id="PTHR42759:SF1">
    <property type="entry name" value="MAGNESIUM-CHELATASE SUBUNIT CHLD"/>
    <property type="match status" value="1"/>
</dbReference>
<evidence type="ECO:0000259" key="2">
    <source>
        <dbReference type="Pfam" id="PF17863"/>
    </source>
</evidence>
<dbReference type="Gene3D" id="1.10.8.80">
    <property type="entry name" value="Magnesium chelatase subunit I, C-Terminal domain"/>
    <property type="match status" value="1"/>
</dbReference>
<dbReference type="InterPro" id="IPR041628">
    <property type="entry name" value="ChlI/MoxR_AAA_lid"/>
</dbReference>
<evidence type="ECO:0000313" key="4">
    <source>
        <dbReference type="Proteomes" id="UP000034032"/>
    </source>
</evidence>
<dbReference type="PANTHER" id="PTHR42759">
    <property type="entry name" value="MOXR FAMILY PROTEIN"/>
    <property type="match status" value="1"/>
</dbReference>
<protein>
    <submittedName>
        <fullName evidence="3">ATPase associated with various cellular activity</fullName>
    </submittedName>
</protein>
<dbReference type="GO" id="GO:0005524">
    <property type="term" value="F:ATP binding"/>
    <property type="evidence" value="ECO:0007669"/>
    <property type="project" value="InterPro"/>
</dbReference>
<dbReference type="EMBL" id="LCJR01000012">
    <property type="protein sequence ID" value="KKT82008.1"/>
    <property type="molecule type" value="Genomic_DNA"/>
</dbReference>
<sequence>MALKDPNEARERLAKLRAQVGEFIFGLHRVTADAIMGLVTPMVKDTPTSKEYTQAHLIISDEPGTGKTALLNYLSSGIEAKLGRIDGRPDLMPSDFTGREERDKYTGIRTLLTGPLHSHIIFADEINRTPPKSQSVMLGPMEGGRIMMNITNEKEGRIESVGFPLFPVPGDPKGRNFFQVIATMNPIEYEGTYPLSEAQMERFTYRLTMGFPAREEEKMILAENVIGKKVEVVMSLSELLDIQEMVARIKLSKEAVELRQRYLENSRPFSHDKRIFGKLRPRRYATDKLIGFINEYAVSGCSPRRNFHMEAAAKAHAFMRGEDRIATVDDVKAIAHITMEHVIRLDPRSFGDHIDAKDVVEMIIRETKPL</sequence>
<dbReference type="AlphaFoldDB" id="A0A0G1KEJ2"/>